<comment type="pathway">
    <text evidence="10">Cofactor biosynthesis; adenosylcobalamin biosynthesis.</text>
</comment>
<dbReference type="GO" id="GO:0005886">
    <property type="term" value="C:plasma membrane"/>
    <property type="evidence" value="ECO:0007669"/>
    <property type="project" value="UniProtKB-SubCell"/>
</dbReference>
<feature type="transmembrane region" description="Helical" evidence="10">
    <location>
        <begin position="69"/>
        <end position="89"/>
    </location>
</feature>
<evidence type="ECO:0000256" key="4">
    <source>
        <dbReference type="ARBA" id="ARBA00022573"/>
    </source>
</evidence>
<sequence length="100" mass="10864">MNQSKQSLSNWLLIGGVIALAVLPLIFVRDAEFTGADSQAEKAISEVKPGYEPWFKPLFEPPSGEVESLLFSSQAALGAGIIGYAVGLYKGRSQQQRHKE</sequence>
<comment type="similarity">
    <text evidence="10">Belongs to the CbiN family.</text>
</comment>
<evidence type="ECO:0000256" key="7">
    <source>
        <dbReference type="ARBA" id="ARBA00023065"/>
    </source>
</evidence>
<keyword evidence="1 10" id="KW-0171">Cobalt transport</keyword>
<reference evidence="11 12" key="1">
    <citation type="submission" date="2017-06" db="EMBL/GenBank/DDBJ databases">
        <title>Genome sequencing of cyanobaciteial culture collection at National Institute for Environmental Studies (NIES).</title>
        <authorList>
            <person name="Hirose Y."/>
            <person name="Shimura Y."/>
            <person name="Fujisawa T."/>
            <person name="Nakamura Y."/>
            <person name="Kawachi M."/>
        </authorList>
    </citation>
    <scope>NUCLEOTIDE SEQUENCE [LARGE SCALE GENOMIC DNA]</scope>
    <source>
        <strain evidence="11 12">NIES-23</strain>
    </source>
</reference>
<dbReference type="EMBL" id="AP018216">
    <property type="protein sequence ID" value="BAY69571.1"/>
    <property type="molecule type" value="Genomic_DNA"/>
</dbReference>
<evidence type="ECO:0000256" key="10">
    <source>
        <dbReference type="HAMAP-Rule" id="MF_00330"/>
    </source>
</evidence>
<evidence type="ECO:0000313" key="11">
    <source>
        <dbReference type="EMBL" id="BAY69571.1"/>
    </source>
</evidence>
<keyword evidence="5 10" id="KW-0812">Transmembrane</keyword>
<comment type="function">
    <text evidence="10">Part of the energy-coupling factor (ECF) transporter complex CbiMNOQ involved in cobalt import.</text>
</comment>
<dbReference type="Pfam" id="PF02553">
    <property type="entry name" value="CbiN"/>
    <property type="match status" value="1"/>
</dbReference>
<keyword evidence="9 10" id="KW-0170">Cobalt</keyword>
<evidence type="ECO:0000256" key="3">
    <source>
        <dbReference type="ARBA" id="ARBA00022475"/>
    </source>
</evidence>
<dbReference type="PANTHER" id="PTHR38662">
    <property type="entry name" value="COBALT TRANSPORT PROTEIN CBIN"/>
    <property type="match status" value="1"/>
</dbReference>
<protein>
    <recommendedName>
        <fullName evidence="10">Cobalt transport protein CbiN</fullName>
    </recommendedName>
    <alternativeName>
        <fullName evidence="10">Energy-coupling factor transporter probable substrate-capture protein CbiN</fullName>
        <shortName evidence="10">ECF transporter S component CbiN</shortName>
    </alternativeName>
</protein>
<name>A0A1Z4KKS4_ANAVA</name>
<evidence type="ECO:0000256" key="5">
    <source>
        <dbReference type="ARBA" id="ARBA00022692"/>
    </source>
</evidence>
<comment type="subcellular location">
    <subcellularLocation>
        <location evidence="10">Cell membrane</location>
        <topology evidence="10">Multi-pass membrane protein</topology>
    </subcellularLocation>
</comment>
<evidence type="ECO:0000256" key="2">
    <source>
        <dbReference type="ARBA" id="ARBA00022448"/>
    </source>
</evidence>
<organism evidence="11 12">
    <name type="scientific">Trichormus variabilis NIES-23</name>
    <dbReference type="NCBI Taxonomy" id="1973479"/>
    <lineage>
        <taxon>Bacteria</taxon>
        <taxon>Bacillati</taxon>
        <taxon>Cyanobacteriota</taxon>
        <taxon>Cyanophyceae</taxon>
        <taxon>Nostocales</taxon>
        <taxon>Nostocaceae</taxon>
        <taxon>Trichormus</taxon>
    </lineage>
</organism>
<keyword evidence="3 10" id="KW-1003">Cell membrane</keyword>
<keyword evidence="7 10" id="KW-0406">Ion transport</keyword>
<gene>
    <name evidence="10 11" type="primary">cbiN</name>
    <name evidence="11" type="ORF">NIES23_23650</name>
</gene>
<keyword evidence="2 10" id="KW-0813">Transport</keyword>
<dbReference type="UniPathway" id="UPA00148"/>
<keyword evidence="4 10" id="KW-0169">Cobalamin biosynthesis</keyword>
<dbReference type="PANTHER" id="PTHR38662:SF1">
    <property type="entry name" value="COBALT TRANSPORT PROTEIN CBIN"/>
    <property type="match status" value="1"/>
</dbReference>
<dbReference type="GO" id="GO:0015087">
    <property type="term" value="F:cobalt ion transmembrane transporter activity"/>
    <property type="evidence" value="ECO:0007669"/>
    <property type="project" value="UniProtKB-UniRule"/>
</dbReference>
<dbReference type="HAMAP" id="MF_00330">
    <property type="entry name" value="CbiN"/>
    <property type="match status" value="1"/>
</dbReference>
<evidence type="ECO:0000256" key="8">
    <source>
        <dbReference type="ARBA" id="ARBA00023136"/>
    </source>
</evidence>
<dbReference type="InterPro" id="IPR003705">
    <property type="entry name" value="CbiN"/>
</dbReference>
<accession>A0A1Z4KKS4</accession>
<evidence type="ECO:0000256" key="1">
    <source>
        <dbReference type="ARBA" id="ARBA00022426"/>
    </source>
</evidence>
<keyword evidence="8 10" id="KW-0472">Membrane</keyword>
<feature type="transmembrane region" description="Helical" evidence="10">
    <location>
        <begin position="12"/>
        <end position="28"/>
    </location>
</feature>
<comment type="subunit">
    <text evidence="10">Forms an energy-coupling factor (ECF) transporter complex composed of an ATP-binding protein (A component, CbiO), a transmembrane protein (T component, CbiQ) and 2 possible substrate-capture proteins (S components, CbiM and CbiN) of unknown stoichimetry.</text>
</comment>
<dbReference type="GO" id="GO:0009236">
    <property type="term" value="P:cobalamin biosynthetic process"/>
    <property type="evidence" value="ECO:0007669"/>
    <property type="project" value="UniProtKB-UniRule"/>
</dbReference>
<evidence type="ECO:0000256" key="9">
    <source>
        <dbReference type="ARBA" id="ARBA00023285"/>
    </source>
</evidence>
<evidence type="ECO:0000256" key="6">
    <source>
        <dbReference type="ARBA" id="ARBA00022989"/>
    </source>
</evidence>
<dbReference type="NCBIfam" id="TIGR01165">
    <property type="entry name" value="cbiN"/>
    <property type="match status" value="1"/>
</dbReference>
<keyword evidence="6 10" id="KW-1133">Transmembrane helix</keyword>
<proteinExistence type="inferred from homology"/>
<dbReference type="NCBIfam" id="NF002780">
    <property type="entry name" value="PRK02898.1"/>
    <property type="match status" value="1"/>
</dbReference>
<evidence type="ECO:0000313" key="12">
    <source>
        <dbReference type="Proteomes" id="UP000217507"/>
    </source>
</evidence>
<dbReference type="Proteomes" id="UP000217507">
    <property type="component" value="Chromosome"/>
</dbReference>
<dbReference type="AlphaFoldDB" id="A0A1Z4KKS4"/>